<proteinExistence type="predicted"/>
<reference evidence="7" key="1">
    <citation type="submission" date="2016-11" db="UniProtKB">
        <authorList>
            <consortium name="WormBaseParasite"/>
        </authorList>
    </citation>
    <scope>IDENTIFICATION</scope>
</reference>
<comment type="subcellular location">
    <subcellularLocation>
        <location evidence="1">Endomembrane system</location>
        <topology evidence="1">Multi-pass membrane protein</topology>
    </subcellularLocation>
</comment>
<evidence type="ECO:0000256" key="3">
    <source>
        <dbReference type="ARBA" id="ARBA00022989"/>
    </source>
</evidence>
<accession>A0A1I7Z0U6</accession>
<evidence type="ECO:0000256" key="5">
    <source>
        <dbReference type="SAM" id="Phobius"/>
    </source>
</evidence>
<dbReference type="Proteomes" id="UP000095287">
    <property type="component" value="Unplaced"/>
</dbReference>
<keyword evidence="2 5" id="KW-0812">Transmembrane</keyword>
<dbReference type="WBParaSite" id="L893_g21465.t1">
    <property type="protein sequence ID" value="L893_g21465.t1"/>
    <property type="gene ID" value="L893_g21465"/>
</dbReference>
<dbReference type="InterPro" id="IPR051115">
    <property type="entry name" value="LAPTM_transporter"/>
</dbReference>
<evidence type="ECO:0000313" key="6">
    <source>
        <dbReference type="Proteomes" id="UP000095287"/>
    </source>
</evidence>
<evidence type="ECO:0000256" key="2">
    <source>
        <dbReference type="ARBA" id="ARBA00022692"/>
    </source>
</evidence>
<dbReference type="GO" id="GO:0005765">
    <property type="term" value="C:lysosomal membrane"/>
    <property type="evidence" value="ECO:0007669"/>
    <property type="project" value="TreeGrafter"/>
</dbReference>
<feature type="transmembrane region" description="Helical" evidence="5">
    <location>
        <begin position="136"/>
        <end position="155"/>
    </location>
</feature>
<keyword evidence="3 5" id="KW-1133">Transmembrane helix</keyword>
<dbReference type="PANTHER" id="PTHR12479">
    <property type="entry name" value="LYSOSOMAL-ASSOCIATED TRANSMEMBRANE PROTEIN"/>
    <property type="match status" value="1"/>
</dbReference>
<keyword evidence="4 5" id="KW-0472">Membrane</keyword>
<dbReference type="GO" id="GO:0012505">
    <property type="term" value="C:endomembrane system"/>
    <property type="evidence" value="ECO:0007669"/>
    <property type="project" value="UniProtKB-SubCell"/>
</dbReference>
<organism evidence="6 7">
    <name type="scientific">Steinernema glaseri</name>
    <dbReference type="NCBI Taxonomy" id="37863"/>
    <lineage>
        <taxon>Eukaryota</taxon>
        <taxon>Metazoa</taxon>
        <taxon>Ecdysozoa</taxon>
        <taxon>Nematoda</taxon>
        <taxon>Chromadorea</taxon>
        <taxon>Rhabditida</taxon>
        <taxon>Tylenchina</taxon>
        <taxon>Panagrolaimomorpha</taxon>
        <taxon>Strongyloidoidea</taxon>
        <taxon>Steinernematidae</taxon>
        <taxon>Steinernema</taxon>
    </lineage>
</organism>
<feature type="transmembrane region" description="Helical" evidence="5">
    <location>
        <begin position="87"/>
        <end position="106"/>
    </location>
</feature>
<dbReference type="PANTHER" id="PTHR12479:SF2">
    <property type="entry name" value="LYSOSOMAL-ASSOCIATED TRANSMEMBRANE PROTEIN 5"/>
    <property type="match status" value="1"/>
</dbReference>
<sequence>MQIRRYLGGILEYMVFEEVMLQSSVKKGAVASPPSASPTAMAPNDRCLCGLVHVKQGTQRIGMYYLAEGVLYFTASTKALEDKHSEIRNILAILYIFMGLATLYGVKKNRPYFLLPLMAYTPAEYEFIPYLPKPSVLIGALCLFAVFAIFKAWFLKAVYDCFKYI</sequence>
<evidence type="ECO:0000313" key="7">
    <source>
        <dbReference type="WBParaSite" id="L893_g21465.t1"/>
    </source>
</evidence>
<name>A0A1I7Z0U6_9BILA</name>
<keyword evidence="6" id="KW-1185">Reference proteome</keyword>
<dbReference type="AlphaFoldDB" id="A0A1I7Z0U6"/>
<evidence type="ECO:0000256" key="4">
    <source>
        <dbReference type="ARBA" id="ARBA00023136"/>
    </source>
</evidence>
<evidence type="ECO:0000256" key="1">
    <source>
        <dbReference type="ARBA" id="ARBA00004127"/>
    </source>
</evidence>
<protein>
    <submittedName>
        <fullName evidence="7">Signal peptidase complex subunit 1</fullName>
    </submittedName>
</protein>